<evidence type="ECO:0000259" key="2">
    <source>
        <dbReference type="Pfam" id="PF13439"/>
    </source>
</evidence>
<dbReference type="Pfam" id="PF00534">
    <property type="entry name" value="Glycos_transf_1"/>
    <property type="match status" value="1"/>
</dbReference>
<evidence type="ECO:0000313" key="3">
    <source>
        <dbReference type="EMBL" id="MDQ9129360.1"/>
    </source>
</evidence>
<dbReference type="InterPro" id="IPR028098">
    <property type="entry name" value="Glyco_trans_4-like_N"/>
</dbReference>
<feature type="domain" description="Glycosyltransferase subfamily 4-like N-terminal" evidence="2">
    <location>
        <begin position="41"/>
        <end position="181"/>
    </location>
</feature>
<dbReference type="AlphaFoldDB" id="A0AAJ1YFI0"/>
<proteinExistence type="predicted"/>
<name>A0AAJ1YFI0_SERFO</name>
<organism evidence="3 4">
    <name type="scientific">Serratia fonticola</name>
    <dbReference type="NCBI Taxonomy" id="47917"/>
    <lineage>
        <taxon>Bacteria</taxon>
        <taxon>Pseudomonadati</taxon>
        <taxon>Pseudomonadota</taxon>
        <taxon>Gammaproteobacteria</taxon>
        <taxon>Enterobacterales</taxon>
        <taxon>Yersiniaceae</taxon>
        <taxon>Serratia</taxon>
    </lineage>
</organism>
<dbReference type="Gene3D" id="3.40.50.2000">
    <property type="entry name" value="Glycogen Phosphorylase B"/>
    <property type="match status" value="2"/>
</dbReference>
<dbReference type="PANTHER" id="PTHR12526">
    <property type="entry name" value="GLYCOSYLTRANSFERASE"/>
    <property type="match status" value="1"/>
</dbReference>
<dbReference type="CDD" id="cd03801">
    <property type="entry name" value="GT4_PimA-like"/>
    <property type="match status" value="1"/>
</dbReference>
<accession>A0AAJ1YFI0</accession>
<protein>
    <submittedName>
        <fullName evidence="3">Glycosyltransferase family 4 protein</fullName>
        <ecNumber evidence="3">2.4.-.-</ecNumber>
    </submittedName>
</protein>
<feature type="domain" description="Glycosyl transferase family 1" evidence="1">
    <location>
        <begin position="190"/>
        <end position="350"/>
    </location>
</feature>
<keyword evidence="3" id="KW-0808">Transferase</keyword>
<dbReference type="InterPro" id="IPR001296">
    <property type="entry name" value="Glyco_trans_1"/>
</dbReference>
<evidence type="ECO:0000313" key="4">
    <source>
        <dbReference type="Proteomes" id="UP001224622"/>
    </source>
</evidence>
<comment type="caution">
    <text evidence="3">The sequence shown here is derived from an EMBL/GenBank/DDBJ whole genome shotgun (WGS) entry which is preliminary data.</text>
</comment>
<sequence>MSKMIFLDHTAKLGGAQFSLLDISSAFRDDCSVLLLGDGEFRRLLEQRDVEVDVFDMEATLSPLKRDVKIRSVLKVSMSLFAYLLRLRKVLLTKDIIYTNSLKSFIISALSILGRRKKIVLHLRDALTEEHFSKNVIRATLMMAKLSRAQIIANSLYTKNCFIEAGGNADRCQVILNAIDESPFVNIEHIKFNNDFLKVLSLGRISPWKGQHILIEAIKNIPSIELKIVGSPNFGEDEYYALLKSLVEKYGLTDRVSFVEFCINIYEHLEWSDVVVHTSTSPEPFGRVVVEAMLAERIAIASDSGGVPEIIPSPYFGIRITPGEPEILAEQLRKIAVDKKGYKAIAKNGKVHAQEHFTLPILISNMKEFFNNLKS</sequence>
<dbReference type="SUPFAM" id="SSF53756">
    <property type="entry name" value="UDP-Glycosyltransferase/glycogen phosphorylase"/>
    <property type="match status" value="1"/>
</dbReference>
<dbReference type="EC" id="2.4.-.-" evidence="3"/>
<reference evidence="3" key="1">
    <citation type="submission" date="2023-08" db="EMBL/GenBank/DDBJ databases">
        <title>The Comparative Genomic Analysis of Yersiniaceae from Polar Regions.</title>
        <authorList>
            <person name="Goncharov A."/>
            <person name="Aslanov B."/>
            <person name="Kolodzhieva V."/>
            <person name="Azarov D."/>
            <person name="Mochov A."/>
            <person name="Lebedeva E."/>
        </authorList>
    </citation>
    <scope>NUCLEOTIDE SEQUENCE</scope>
    <source>
        <strain evidence="3">Vf</strain>
    </source>
</reference>
<dbReference type="Proteomes" id="UP001224622">
    <property type="component" value="Unassembled WGS sequence"/>
</dbReference>
<dbReference type="RefSeq" id="WP_261458839.1">
    <property type="nucleotide sequence ID" value="NZ_CAMKUK010000003.1"/>
</dbReference>
<dbReference type="PANTHER" id="PTHR12526:SF627">
    <property type="entry name" value="D-RHAMNOSYLTRANSFERASE WBPZ"/>
    <property type="match status" value="1"/>
</dbReference>
<dbReference type="GO" id="GO:1901135">
    <property type="term" value="P:carbohydrate derivative metabolic process"/>
    <property type="evidence" value="ECO:0007669"/>
    <property type="project" value="UniProtKB-ARBA"/>
</dbReference>
<dbReference type="GO" id="GO:0016757">
    <property type="term" value="F:glycosyltransferase activity"/>
    <property type="evidence" value="ECO:0007669"/>
    <property type="project" value="UniProtKB-KW"/>
</dbReference>
<gene>
    <name evidence="3" type="ORF">RDT67_23355</name>
</gene>
<keyword evidence="3" id="KW-0328">Glycosyltransferase</keyword>
<evidence type="ECO:0000259" key="1">
    <source>
        <dbReference type="Pfam" id="PF00534"/>
    </source>
</evidence>
<dbReference type="EMBL" id="JAVIGA010000035">
    <property type="protein sequence ID" value="MDQ9129360.1"/>
    <property type="molecule type" value="Genomic_DNA"/>
</dbReference>
<dbReference type="Pfam" id="PF13439">
    <property type="entry name" value="Glyco_transf_4"/>
    <property type="match status" value="1"/>
</dbReference>